<proteinExistence type="predicted"/>
<feature type="non-terminal residue" evidence="1">
    <location>
        <position position="423"/>
    </location>
</feature>
<organism evidence="1">
    <name type="scientific">mine drainage metagenome</name>
    <dbReference type="NCBI Taxonomy" id="410659"/>
    <lineage>
        <taxon>unclassified sequences</taxon>
        <taxon>metagenomes</taxon>
        <taxon>ecological metagenomes</taxon>
    </lineage>
</organism>
<reference evidence="1" key="1">
    <citation type="submission" date="2013-08" db="EMBL/GenBank/DDBJ databases">
        <authorList>
            <person name="Mendez C."/>
            <person name="Richter M."/>
            <person name="Ferrer M."/>
            <person name="Sanchez J."/>
        </authorList>
    </citation>
    <scope>NUCLEOTIDE SEQUENCE</scope>
</reference>
<protein>
    <submittedName>
        <fullName evidence="1">Transposase (IS4)</fullName>
    </submittedName>
</protein>
<comment type="caution">
    <text evidence="1">The sequence shown here is derived from an EMBL/GenBank/DDBJ whole genome shotgun (WGS) entry which is preliminary data.</text>
</comment>
<dbReference type="AlphaFoldDB" id="T1D792"/>
<name>T1D792_9ZZZZ</name>
<accession>T1D792</accession>
<evidence type="ECO:0000313" key="1">
    <source>
        <dbReference type="EMBL" id="EQD78125.1"/>
    </source>
</evidence>
<reference evidence="1" key="2">
    <citation type="journal article" date="2014" name="ISME J.">
        <title>Microbial stratification in low pH oxic and suboxic macroscopic growths along an acid mine drainage.</title>
        <authorList>
            <person name="Mendez-Garcia C."/>
            <person name="Mesa V."/>
            <person name="Sprenger R.R."/>
            <person name="Richter M."/>
            <person name="Diez M.S."/>
            <person name="Solano J."/>
            <person name="Bargiela R."/>
            <person name="Golyshina O.V."/>
            <person name="Manteca A."/>
            <person name="Ramos J.L."/>
            <person name="Gallego J.R."/>
            <person name="Llorente I."/>
            <person name="Martins Dos Santos V.A."/>
            <person name="Jensen O.N."/>
            <person name="Pelaez A.I."/>
            <person name="Sanchez J."/>
            <person name="Ferrer M."/>
        </authorList>
    </citation>
    <scope>NUCLEOTIDE SEQUENCE</scope>
</reference>
<sequence>MTFNKIIPKGRGFYLYEYESYYDRKVRHSRQRMVRYLGPCDRKGKVLKPPKVQLEGVSSSFPVGRVLVFLASAEQLRIREHVRKVLGVSDEEAGHFLVVVLNQATDRVPDEHLGEWVRASPLPRLLSMDGERIVPEIVERVHSALCHLSDAKVWEDRGLLLQHELTRAWRAKCREPPGAYYDVTKQPFFGWTNPYAERGHDANGGISNVVGFGMVVSEGHHHPYLCRPLPGNQNDSLSVGGTVEMLRARGYEKVRLVMDRGMISKENVALARREGYPLVGLVKGWSTETLALASQWPEDELEVPEYVVRTSRGSVYARAMTVALWGLPQLRLAVVVNTRRKREEREGRDLALQEFEGPGPVSKERLTELKRILKVQNPGKRKKKGGYVPGLLVRCKGRRGVRVDWEAVKRDRSVDGRFLIFST</sequence>
<gene>
    <name evidence="1" type="ORF">B1B_00890</name>
</gene>
<dbReference type="EMBL" id="AUZY01000651">
    <property type="protein sequence ID" value="EQD78125.1"/>
    <property type="molecule type" value="Genomic_DNA"/>
</dbReference>